<keyword evidence="6 8" id="KW-1133">Transmembrane helix</keyword>
<protein>
    <submittedName>
        <fullName evidence="9">Ribose transport system permease protein</fullName>
    </submittedName>
</protein>
<proteinExistence type="predicted"/>
<evidence type="ECO:0000256" key="7">
    <source>
        <dbReference type="ARBA" id="ARBA00023136"/>
    </source>
</evidence>
<dbReference type="AlphaFoldDB" id="A0A660LET0"/>
<dbReference type="RefSeq" id="WP_121250881.1">
    <property type="nucleotide sequence ID" value="NZ_RBIL01000001.1"/>
</dbReference>
<reference evidence="9 10" key="1">
    <citation type="submission" date="2018-10" db="EMBL/GenBank/DDBJ databases">
        <title>Genomic Encyclopedia of Archaeal and Bacterial Type Strains, Phase II (KMG-II): from individual species to whole genera.</title>
        <authorList>
            <person name="Goeker M."/>
        </authorList>
    </citation>
    <scope>NUCLEOTIDE SEQUENCE [LARGE SCALE GENOMIC DNA]</scope>
    <source>
        <strain evidence="9 10">DSM 14954</strain>
    </source>
</reference>
<name>A0A660LET0_9ACTN</name>
<keyword evidence="5 8" id="KW-0812">Transmembrane</keyword>
<keyword evidence="7 8" id="KW-0472">Membrane</keyword>
<feature type="transmembrane region" description="Helical" evidence="8">
    <location>
        <begin position="185"/>
        <end position="206"/>
    </location>
</feature>
<evidence type="ECO:0000256" key="4">
    <source>
        <dbReference type="ARBA" id="ARBA00022519"/>
    </source>
</evidence>
<dbReference type="GO" id="GO:0022857">
    <property type="term" value="F:transmembrane transporter activity"/>
    <property type="evidence" value="ECO:0007669"/>
    <property type="project" value="InterPro"/>
</dbReference>
<keyword evidence="3" id="KW-1003">Cell membrane</keyword>
<keyword evidence="10" id="KW-1185">Reference proteome</keyword>
<evidence type="ECO:0000256" key="2">
    <source>
        <dbReference type="ARBA" id="ARBA00022448"/>
    </source>
</evidence>
<keyword evidence="2" id="KW-0813">Transport</keyword>
<evidence type="ECO:0000256" key="3">
    <source>
        <dbReference type="ARBA" id="ARBA00022475"/>
    </source>
</evidence>
<feature type="transmembrane region" description="Helical" evidence="8">
    <location>
        <begin position="117"/>
        <end position="139"/>
    </location>
</feature>
<dbReference type="GO" id="GO:0005886">
    <property type="term" value="C:plasma membrane"/>
    <property type="evidence" value="ECO:0007669"/>
    <property type="project" value="UniProtKB-SubCell"/>
</dbReference>
<dbReference type="PANTHER" id="PTHR32196">
    <property type="entry name" value="ABC TRANSPORTER PERMEASE PROTEIN YPHD-RELATED-RELATED"/>
    <property type="match status" value="1"/>
</dbReference>
<evidence type="ECO:0000256" key="8">
    <source>
        <dbReference type="SAM" id="Phobius"/>
    </source>
</evidence>
<dbReference type="OrthoDB" id="9808136at2"/>
<evidence type="ECO:0000313" key="9">
    <source>
        <dbReference type="EMBL" id="RKQ93079.1"/>
    </source>
</evidence>
<dbReference type="InterPro" id="IPR001851">
    <property type="entry name" value="ABC_transp_permease"/>
</dbReference>
<evidence type="ECO:0000256" key="5">
    <source>
        <dbReference type="ARBA" id="ARBA00022692"/>
    </source>
</evidence>
<comment type="caution">
    <text evidence="9">The sequence shown here is derived from an EMBL/GenBank/DDBJ whole genome shotgun (WGS) entry which is preliminary data.</text>
</comment>
<feature type="transmembrane region" description="Helical" evidence="8">
    <location>
        <begin position="146"/>
        <end position="165"/>
    </location>
</feature>
<dbReference type="Proteomes" id="UP000278962">
    <property type="component" value="Unassembled WGS sequence"/>
</dbReference>
<dbReference type="PANTHER" id="PTHR32196:SF21">
    <property type="entry name" value="ABC TRANSPORTER PERMEASE PROTEIN YPHD-RELATED"/>
    <property type="match status" value="1"/>
</dbReference>
<feature type="transmembrane region" description="Helical" evidence="8">
    <location>
        <begin position="236"/>
        <end position="256"/>
    </location>
</feature>
<comment type="subcellular location">
    <subcellularLocation>
        <location evidence="1">Cell membrane</location>
        <topology evidence="1">Multi-pass membrane protein</topology>
    </subcellularLocation>
</comment>
<dbReference type="EMBL" id="RBIL01000001">
    <property type="protein sequence ID" value="RKQ93079.1"/>
    <property type="molecule type" value="Genomic_DNA"/>
</dbReference>
<evidence type="ECO:0000256" key="6">
    <source>
        <dbReference type="ARBA" id="ARBA00022989"/>
    </source>
</evidence>
<accession>A0A660LET0</accession>
<dbReference type="CDD" id="cd06579">
    <property type="entry name" value="TM_PBP1_transp_AraH_like"/>
    <property type="match status" value="1"/>
</dbReference>
<feature type="transmembrane region" description="Helical" evidence="8">
    <location>
        <begin position="73"/>
        <end position="105"/>
    </location>
</feature>
<keyword evidence="4" id="KW-0997">Cell inner membrane</keyword>
<feature type="transmembrane region" description="Helical" evidence="8">
    <location>
        <begin position="35"/>
        <end position="52"/>
    </location>
</feature>
<sequence length="343" mass="35472">MTVIDPSEQSPGTRAATRKERVAGWRVGVLASPAAPVYGALLGIIIIAWIVVTIDGGEFLTTGNIVNMLQRSVALGIVSLGQTVVILLGSLDLSVAALISLSSLVTAQQMDGQSGNVIPAIVIVLLLGAGVGLANGLIITKLRVNAFIATLGMALILGGIIENGWSGPQGGVTDGFSQDLGYTRFGVIPMSFILFAVVAAIVWFVLRSTRFGYRVYAVGGSEDVSKLSGLRTHRTIIGAHILCSLTAVITGIFLASRLKAGTPTVGADGGYDLESIAAVVLGGTALTGGRGGVIGTIGGVFILAVLDNVFNQLEFNSFVRDVVRGIVIIAAVAIYARRQEKKA</sequence>
<feature type="transmembrane region" description="Helical" evidence="8">
    <location>
        <begin position="276"/>
        <end position="306"/>
    </location>
</feature>
<gene>
    <name evidence="9" type="ORF">C8N24_2939</name>
</gene>
<organism evidence="9 10">
    <name type="scientific">Solirubrobacter pauli</name>
    <dbReference type="NCBI Taxonomy" id="166793"/>
    <lineage>
        <taxon>Bacteria</taxon>
        <taxon>Bacillati</taxon>
        <taxon>Actinomycetota</taxon>
        <taxon>Thermoleophilia</taxon>
        <taxon>Solirubrobacterales</taxon>
        <taxon>Solirubrobacteraceae</taxon>
        <taxon>Solirubrobacter</taxon>
    </lineage>
</organism>
<evidence type="ECO:0000313" key="10">
    <source>
        <dbReference type="Proteomes" id="UP000278962"/>
    </source>
</evidence>
<evidence type="ECO:0000256" key="1">
    <source>
        <dbReference type="ARBA" id="ARBA00004651"/>
    </source>
</evidence>
<dbReference type="Pfam" id="PF02653">
    <property type="entry name" value="BPD_transp_2"/>
    <property type="match status" value="1"/>
</dbReference>